<dbReference type="Gene3D" id="2.60.40.10">
    <property type="entry name" value="Immunoglobulins"/>
    <property type="match status" value="1"/>
</dbReference>
<feature type="binding site" evidence="14">
    <location>
        <position position="60"/>
    </location>
    <ligand>
        <name>ATP</name>
        <dbReference type="ChEBI" id="CHEBI:30616"/>
    </ligand>
</feature>
<keyword evidence="3" id="KW-0433">Leucine-rich repeat</keyword>
<dbReference type="Gene3D" id="1.10.8.430">
    <property type="entry name" value="Helical domain of apoptotic protease-activating factors"/>
    <property type="match status" value="1"/>
</dbReference>
<keyword evidence="12" id="KW-0175">Coiled coil</keyword>
<evidence type="ECO:0000256" key="13">
    <source>
        <dbReference type="ARBA" id="ARBA00023136"/>
    </source>
</evidence>
<evidence type="ECO:0000256" key="12">
    <source>
        <dbReference type="ARBA" id="ARBA00023054"/>
    </source>
</evidence>
<keyword evidence="11" id="KW-1133">Transmembrane helix</keyword>
<dbReference type="InterPro" id="IPR002182">
    <property type="entry name" value="NB-ARC"/>
</dbReference>
<dbReference type="PROSITE" id="PS50202">
    <property type="entry name" value="MSP"/>
    <property type="match status" value="1"/>
</dbReference>
<evidence type="ECO:0000256" key="2">
    <source>
        <dbReference type="ARBA" id="ARBA00008894"/>
    </source>
</evidence>
<dbReference type="Pfam" id="PF23559">
    <property type="entry name" value="WHD_DRP"/>
    <property type="match status" value="1"/>
</dbReference>
<comment type="similarity">
    <text evidence="2">Belongs to the disease resistance NB-LRR family.</text>
</comment>
<evidence type="ECO:0000259" key="16">
    <source>
        <dbReference type="PROSITE" id="PS50202"/>
    </source>
</evidence>
<dbReference type="InterPro" id="IPR013783">
    <property type="entry name" value="Ig-like_fold"/>
</dbReference>
<dbReference type="GO" id="GO:0043531">
    <property type="term" value="F:ADP binding"/>
    <property type="evidence" value="ECO:0007669"/>
    <property type="project" value="InterPro"/>
</dbReference>
<dbReference type="GO" id="GO:0005524">
    <property type="term" value="F:ATP binding"/>
    <property type="evidence" value="ECO:0007669"/>
    <property type="project" value="UniProtKB-UniRule"/>
</dbReference>
<dbReference type="SUPFAM" id="SSF52058">
    <property type="entry name" value="L domain-like"/>
    <property type="match status" value="1"/>
</dbReference>
<dbReference type="Gramene" id="TraesCS4A03G1210800.1">
    <property type="protein sequence ID" value="TraesCS4A03G1210800.1.CDS"/>
    <property type="gene ID" value="TraesCS4A03G1210800"/>
</dbReference>
<evidence type="ECO:0000256" key="14">
    <source>
        <dbReference type="PROSITE-ProRule" id="PRU10141"/>
    </source>
</evidence>
<keyword evidence="8" id="KW-0418">Kinase</keyword>
<keyword evidence="9" id="KW-0611">Plant defense</keyword>
<evidence type="ECO:0000256" key="9">
    <source>
        <dbReference type="ARBA" id="ARBA00022821"/>
    </source>
</evidence>
<dbReference type="Gene3D" id="1.10.10.10">
    <property type="entry name" value="Winged helix-like DNA-binding domain superfamily/Winged helix DNA-binding domain"/>
    <property type="match status" value="1"/>
</dbReference>
<keyword evidence="6" id="KW-0677">Repeat</keyword>
<dbReference type="InterPro" id="IPR008962">
    <property type="entry name" value="PapD-like_sf"/>
</dbReference>
<dbReference type="PROSITE" id="PS50011">
    <property type="entry name" value="PROTEIN_KINASE_DOM"/>
    <property type="match status" value="1"/>
</dbReference>
<dbReference type="Pfam" id="PF00069">
    <property type="entry name" value="Pkinase"/>
    <property type="match status" value="1"/>
</dbReference>
<dbReference type="InterPro" id="IPR058922">
    <property type="entry name" value="WHD_DRP"/>
</dbReference>
<dbReference type="EnsemblPlants" id="TraesCS4A02G479800.1">
    <property type="protein sequence ID" value="TraesCS4A02G479800.1"/>
    <property type="gene ID" value="TraesCS4A02G479800"/>
</dbReference>
<sequence length="1430" mass="162664">MRDGSVLERILNRDEEPKDLPLALLQDITNDFSEENKIGQGGFGEVYKGVLRNGALVAVKRIHINVNTVNDKLFRREFSSLWKANNHQNVVRFLGFCSNMYQTRIAEAGSDEFRLVNVKERLLCFEYISNGSLDKHITDELRGLEWEKRYDIITGICNGLRHLEEKEIIHMDLKPANILLDDHMVPKITDFGLSRPNENSHTMGPRFGTRGYVAPEYDNAGKTSVKSDIYSFGAIIIELVTGFMGIPDKNNVLRRWRHRWSKPPTLLQYQQLTRCMEIAVRCRQQEPEARPSIMDIINYLSKSESTDVHTGQQSTYMDDDMLGIEPLELHFTLDDNKEMSCSVKLTNRTTSCFAYNIERPSQQYTTRPGKGIVPPGCDEYLVQIIVQRQDRAPQATQNGDKFIIQRTKVSNLRDEDITEHIFHEEAGKMVDEVNLMVEYEPISGRDPSVPVEAVSPMDINSSIYKDGVQGQCNKQLDRRNFHPPEEFSQSQPTNMTYLLRVSDRAVDVTRGAMGSLLHKLGELNKEDFNLEASVKKDVQSLSEELVMMQLVLRKVFDVQQGNLDDLVKHWASNVREMSYDLEDFVDGFLVQSQPESSTSGFRELTHEICFHLEKGKSHHTIGSLIKDKSKQVKDAAKKCKEYKVDNVVPNASAKAAIDELRILAMYEDKEQLVGINRPRDELIRLFEEDGDVSKENLKIVSIVGLGGLGKTTLAKAVYDKLKAQYHLKTFVSVGQNPDVKKVLGNILLKLVRNFNVENLDAEDLIEALQESLKDKRYFIVIDDIWDSIAWGRIAYAFPRNSCGSRVITTTRIERVARDCCKVECKNVYRMKPLGEVDSRTLFLRRTFGSEKDCPDTHRKEEILVDILKKCGGMPLAINSIASLLAGEPESTWEYVWKSLGALTEGDNLENMKQILDLSYIHLPDHLKACLLYICMYPEDREIDKTELLRKWVAEGFVHVSTNGLLDAVDVAEKYFKELISMCMIQPWRISYNNEVLSCRVHDIILDMMTSKSSKENFIHVIDGSKVETGEIRRVSVHYNDKKDTTILETINKGSLSHVRSVLLCRSSLLPYFLDFKYVRVLHLEHKYSLNNYLDLTGISGLFLLRYLKVSCDIFSRCELKLPNKIEELQQLETIDICVGKLREYPSDIVSLPQLSHLSSMGTMLPDGIDRLKSLCTLQGVDMFKSSVENIKGLSKLTNLRELGISWNGSSESVEESTMDALDSSIRKLSANLRIFTFKGGFAYKPDVPGWITRPPFHRDSHLRELNLGGCRFQRCPEWIGELHGLCKLGIVVREVADVVSIVARLPSLGYFYLIVSGMGEEEKEESVVIPGTGSGAFRALKQMLFNCPKVSLNFEAGAMPKLEKLSLRFRHNMAPQFLPVGIQHLPAGTLKQIWLHVYSNQTQNKTSVRHLLEGAFKQHHPSADITVDFI</sequence>
<dbReference type="OrthoDB" id="688105at2759"/>
<evidence type="ECO:0000256" key="1">
    <source>
        <dbReference type="ARBA" id="ARBA00004162"/>
    </source>
</evidence>
<accession>A0A3B6I7A5</accession>
<evidence type="ECO:0008006" key="19">
    <source>
        <dbReference type="Google" id="ProtNLM"/>
    </source>
</evidence>
<dbReference type="InterPro" id="IPR036388">
    <property type="entry name" value="WH-like_DNA-bd_sf"/>
</dbReference>
<dbReference type="GO" id="GO:0042742">
    <property type="term" value="P:defense response to bacterium"/>
    <property type="evidence" value="ECO:0007669"/>
    <property type="project" value="UniProtKB-ARBA"/>
</dbReference>
<dbReference type="PaxDb" id="4565-Traes_4AL_621D437E9.1"/>
<dbReference type="Gene3D" id="3.40.50.300">
    <property type="entry name" value="P-loop containing nucleotide triphosphate hydrolases"/>
    <property type="match status" value="1"/>
</dbReference>
<evidence type="ECO:0000256" key="4">
    <source>
        <dbReference type="ARBA" id="ARBA00022679"/>
    </source>
</evidence>
<dbReference type="GO" id="GO:0005886">
    <property type="term" value="C:plasma membrane"/>
    <property type="evidence" value="ECO:0007669"/>
    <property type="project" value="UniProtKB-SubCell"/>
</dbReference>
<keyword evidence="4" id="KW-0808">Transferase</keyword>
<dbReference type="InterPro" id="IPR042197">
    <property type="entry name" value="Apaf_helical"/>
</dbReference>
<dbReference type="SUPFAM" id="SSF49354">
    <property type="entry name" value="PapD-like"/>
    <property type="match status" value="1"/>
</dbReference>
<dbReference type="Gene3D" id="3.80.10.10">
    <property type="entry name" value="Ribonuclease Inhibitor"/>
    <property type="match status" value="1"/>
</dbReference>
<evidence type="ECO:0000313" key="17">
    <source>
        <dbReference type="EnsemblPlants" id="TraesCS4A02G479800.1"/>
    </source>
</evidence>
<dbReference type="InterPro" id="IPR011009">
    <property type="entry name" value="Kinase-like_dom_sf"/>
</dbReference>
<dbReference type="Pfam" id="PF00931">
    <property type="entry name" value="NB-ARC"/>
    <property type="match status" value="1"/>
</dbReference>
<comment type="subcellular location">
    <subcellularLocation>
        <location evidence="1">Cell membrane</location>
        <topology evidence="1">Single-pass membrane protein</topology>
    </subcellularLocation>
</comment>
<dbReference type="STRING" id="4565.A0A3B6I7A5"/>
<dbReference type="PANTHER" id="PTHR45707">
    <property type="entry name" value="C2 CALCIUM/LIPID-BINDING PLANT PHOSPHORIBOSYLTRANSFERASE FAMILY PROTEIN"/>
    <property type="match status" value="1"/>
</dbReference>
<evidence type="ECO:0000256" key="8">
    <source>
        <dbReference type="ARBA" id="ARBA00022777"/>
    </source>
</evidence>
<dbReference type="PRINTS" id="PR00364">
    <property type="entry name" value="DISEASERSIST"/>
</dbReference>
<dbReference type="PROSITE" id="PS00107">
    <property type="entry name" value="PROTEIN_KINASE_ATP"/>
    <property type="match status" value="1"/>
</dbReference>
<dbReference type="Gramene" id="TraesCS4A02G479800.1">
    <property type="protein sequence ID" value="TraesCS4A02G479800.1"/>
    <property type="gene ID" value="TraesCS4A02G479800"/>
</dbReference>
<dbReference type="RefSeq" id="XP_044366680.1">
    <property type="nucleotide sequence ID" value="XM_044510745.1"/>
</dbReference>
<dbReference type="CDD" id="cd14798">
    <property type="entry name" value="RX-CC_like"/>
    <property type="match status" value="1"/>
</dbReference>
<dbReference type="Pfam" id="PF00635">
    <property type="entry name" value="Motile_Sperm"/>
    <property type="match status" value="1"/>
</dbReference>
<reference evidence="17" key="2">
    <citation type="submission" date="2018-10" db="UniProtKB">
        <authorList>
            <consortium name="EnsemblPlants"/>
        </authorList>
    </citation>
    <scope>IDENTIFICATION</scope>
</reference>
<dbReference type="SMR" id="A0A3B6I7A5"/>
<name>A0A3B6I7A5_WHEAT</name>
<dbReference type="GO" id="GO:0004672">
    <property type="term" value="F:protein kinase activity"/>
    <property type="evidence" value="ECO:0007669"/>
    <property type="project" value="InterPro"/>
</dbReference>
<dbReference type="InterPro" id="IPR038005">
    <property type="entry name" value="RX-like_CC"/>
</dbReference>
<keyword evidence="5" id="KW-0812">Transmembrane</keyword>
<dbReference type="SUPFAM" id="SSF52540">
    <property type="entry name" value="P-loop containing nucleoside triphosphate hydrolases"/>
    <property type="match status" value="1"/>
</dbReference>
<protein>
    <recommendedName>
        <fullName evidence="19">Protein kinase domain-containing protein</fullName>
    </recommendedName>
</protein>
<proteinExistence type="inferred from homology"/>
<evidence type="ECO:0000256" key="11">
    <source>
        <dbReference type="ARBA" id="ARBA00022989"/>
    </source>
</evidence>
<evidence type="ECO:0000313" key="18">
    <source>
        <dbReference type="Proteomes" id="UP000019116"/>
    </source>
</evidence>
<dbReference type="PANTHER" id="PTHR45707:SF50">
    <property type="entry name" value="VESICLE-ASSOCIATED PROTEIN 1-1"/>
    <property type="match status" value="1"/>
</dbReference>
<dbReference type="InterPro" id="IPR027417">
    <property type="entry name" value="P-loop_NTPase"/>
</dbReference>
<evidence type="ECO:0000259" key="15">
    <source>
        <dbReference type="PROSITE" id="PS50011"/>
    </source>
</evidence>
<evidence type="ECO:0000256" key="7">
    <source>
        <dbReference type="ARBA" id="ARBA00022741"/>
    </source>
</evidence>
<feature type="domain" description="Protein kinase" evidence="15">
    <location>
        <begin position="32"/>
        <end position="300"/>
    </location>
</feature>
<dbReference type="InterPro" id="IPR032675">
    <property type="entry name" value="LRR_dom_sf"/>
</dbReference>
<dbReference type="InterPro" id="IPR055414">
    <property type="entry name" value="LRR_R13L4/SHOC2-like"/>
</dbReference>
<evidence type="ECO:0000256" key="5">
    <source>
        <dbReference type="ARBA" id="ARBA00022692"/>
    </source>
</evidence>
<dbReference type="Gene3D" id="1.10.510.10">
    <property type="entry name" value="Transferase(Phosphotransferase) domain 1"/>
    <property type="match status" value="1"/>
</dbReference>
<dbReference type="GO" id="GO:0002758">
    <property type="term" value="P:innate immune response-activating signaling pathway"/>
    <property type="evidence" value="ECO:0007669"/>
    <property type="project" value="UniProtKB-ARBA"/>
</dbReference>
<dbReference type="GeneID" id="123088546"/>
<keyword evidence="10 14" id="KW-0067">ATP-binding</keyword>
<feature type="domain" description="MSP" evidence="16">
    <location>
        <begin position="321"/>
        <end position="440"/>
    </location>
</feature>
<dbReference type="Gene3D" id="1.20.5.4130">
    <property type="match status" value="1"/>
</dbReference>
<dbReference type="PROSITE" id="PS00108">
    <property type="entry name" value="PROTEIN_KINASE_ST"/>
    <property type="match status" value="1"/>
</dbReference>
<dbReference type="SUPFAM" id="SSF56112">
    <property type="entry name" value="Protein kinase-like (PK-like)"/>
    <property type="match status" value="1"/>
</dbReference>
<gene>
    <name evidence="17" type="primary">LOC123088546</name>
</gene>
<dbReference type="Gene3D" id="3.30.200.20">
    <property type="entry name" value="Phosphorylase Kinase, domain 1"/>
    <property type="match status" value="1"/>
</dbReference>
<dbReference type="Pfam" id="PF23598">
    <property type="entry name" value="LRR_14"/>
    <property type="match status" value="1"/>
</dbReference>
<keyword evidence="13" id="KW-0472">Membrane</keyword>
<dbReference type="Proteomes" id="UP000019116">
    <property type="component" value="Chromosome 4A"/>
</dbReference>
<evidence type="ECO:0000256" key="10">
    <source>
        <dbReference type="ARBA" id="ARBA00022840"/>
    </source>
</evidence>
<organism evidence="17">
    <name type="scientific">Triticum aestivum</name>
    <name type="common">Wheat</name>
    <dbReference type="NCBI Taxonomy" id="4565"/>
    <lineage>
        <taxon>Eukaryota</taxon>
        <taxon>Viridiplantae</taxon>
        <taxon>Streptophyta</taxon>
        <taxon>Embryophyta</taxon>
        <taxon>Tracheophyta</taxon>
        <taxon>Spermatophyta</taxon>
        <taxon>Magnoliopsida</taxon>
        <taxon>Liliopsida</taxon>
        <taxon>Poales</taxon>
        <taxon>Poaceae</taxon>
        <taxon>BOP clade</taxon>
        <taxon>Pooideae</taxon>
        <taxon>Triticodae</taxon>
        <taxon>Triticeae</taxon>
        <taxon>Triticinae</taxon>
        <taxon>Triticum</taxon>
    </lineage>
</organism>
<dbReference type="InterPro" id="IPR000719">
    <property type="entry name" value="Prot_kinase_dom"/>
</dbReference>
<keyword evidence="18" id="KW-1185">Reference proteome</keyword>
<reference evidence="17" key="1">
    <citation type="submission" date="2018-08" db="EMBL/GenBank/DDBJ databases">
        <authorList>
            <person name="Rossello M."/>
        </authorList>
    </citation>
    <scope>NUCLEOTIDE SEQUENCE [LARGE SCALE GENOMIC DNA]</scope>
    <source>
        <strain evidence="17">cv. Chinese Spring</strain>
    </source>
</reference>
<dbReference type="SMART" id="SM00220">
    <property type="entry name" value="S_TKc"/>
    <property type="match status" value="1"/>
</dbReference>
<dbReference type="RefSeq" id="XP_044366681.1">
    <property type="nucleotide sequence ID" value="XM_044510746.1"/>
</dbReference>
<evidence type="ECO:0000256" key="6">
    <source>
        <dbReference type="ARBA" id="ARBA00022737"/>
    </source>
</evidence>
<evidence type="ECO:0000256" key="3">
    <source>
        <dbReference type="ARBA" id="ARBA00022614"/>
    </source>
</evidence>
<dbReference type="InterPro" id="IPR017441">
    <property type="entry name" value="Protein_kinase_ATP_BS"/>
</dbReference>
<keyword evidence="7 14" id="KW-0547">Nucleotide-binding</keyword>
<dbReference type="InterPro" id="IPR041118">
    <property type="entry name" value="Rx_N"/>
</dbReference>
<dbReference type="FunFam" id="1.10.10.10:FF:000322">
    <property type="entry name" value="Probable disease resistance protein At1g63360"/>
    <property type="match status" value="1"/>
</dbReference>
<dbReference type="Pfam" id="PF18052">
    <property type="entry name" value="Rx_N"/>
    <property type="match status" value="1"/>
</dbReference>
<dbReference type="GO" id="GO:0009626">
    <property type="term" value="P:plant-type hypersensitive response"/>
    <property type="evidence" value="ECO:0007669"/>
    <property type="project" value="UniProtKB-ARBA"/>
</dbReference>
<dbReference type="InterPro" id="IPR000535">
    <property type="entry name" value="MSP_dom"/>
</dbReference>
<dbReference type="InterPro" id="IPR008271">
    <property type="entry name" value="Ser/Thr_kinase_AS"/>
</dbReference>